<proteinExistence type="predicted"/>
<reference evidence="3 4" key="1">
    <citation type="journal article" date="2011" name="J. Gen. Virol.">
        <title>Re-evaluation of the genome sequence of guinea pig cytomegalovirus.</title>
        <authorList>
            <person name="Kanai K."/>
            <person name="Yamada S."/>
            <person name="Yamamoto Y."/>
            <person name="Fukui Y."/>
            <person name="Kurane I."/>
            <person name="Inoue N."/>
        </authorList>
    </citation>
    <scope>NUCLEOTIDE SEQUENCE [LARGE SCALE GENOMIC DNA]</scope>
    <source>
        <strain evidence="3">22122</strain>
    </source>
</reference>
<evidence type="ECO:0000313" key="4">
    <source>
        <dbReference type="Proteomes" id="UP000102041"/>
    </source>
</evidence>
<dbReference type="EMBL" id="AB592928">
    <property type="protein sequence ID" value="BAJ78578.1"/>
    <property type="molecule type" value="Genomic_DNA"/>
</dbReference>
<dbReference type="Proteomes" id="UP000102041">
    <property type="component" value="Segment"/>
</dbReference>
<evidence type="ECO:0000313" key="2">
    <source>
        <dbReference type="EMBL" id="AGE11593.1"/>
    </source>
</evidence>
<organismHost>
    <name type="scientific">Cavia porcellus</name>
    <name type="common">Guinea pig</name>
    <dbReference type="NCBI Taxonomy" id="10141"/>
</organismHost>
<protein>
    <submittedName>
        <fullName evidence="2 3">Gp139</fullName>
    </submittedName>
</protein>
<dbReference type="Pfam" id="PF02393">
    <property type="entry name" value="US22"/>
    <property type="match status" value="1"/>
</dbReference>
<feature type="region of interest" description="Disordered" evidence="1">
    <location>
        <begin position="506"/>
        <end position="531"/>
    </location>
</feature>
<name>B7TQ19_GPCMV</name>
<gene>
    <name evidence="3" type="primary">gp139</name>
</gene>
<dbReference type="RefSeq" id="YP_007417889.1">
    <property type="nucleotide sequence ID" value="NC_020231.1"/>
</dbReference>
<dbReference type="GeneID" id="14536716"/>
<dbReference type="OrthoDB" id="3088at10239"/>
<keyword evidence="5" id="KW-1185">Reference proteome</keyword>
<organism evidence="3 4">
    <name type="scientific">Guinea pig cytomegalovirus (strain 22122)</name>
    <name type="common">GPCMV</name>
    <dbReference type="NCBI Taxonomy" id="103920"/>
    <lineage>
        <taxon>Viruses</taxon>
        <taxon>Duplodnaviria</taxon>
        <taxon>Heunggongvirae</taxon>
        <taxon>Peploviricota</taxon>
        <taxon>Herviviricetes</taxon>
        <taxon>Herpesvirales</taxon>
        <taxon>Orthoherpesviridae</taxon>
        <taxon>Betaherpesvirinae</taxon>
        <taxon>Quwivirus</taxon>
        <taxon>Quwivirus caviidbeta2</taxon>
    </lineage>
</organism>
<dbReference type="Proteomes" id="UP000132784">
    <property type="component" value="Segment"/>
</dbReference>
<evidence type="ECO:0000313" key="3">
    <source>
        <dbReference type="EMBL" id="BAJ78578.1"/>
    </source>
</evidence>
<reference evidence="2 5" key="2">
    <citation type="journal article" date="2013" name="Genome Announc.">
        <title>Complete genome sequence of pathogenic Guinea pig cytomegalovirus from salivary gland homogenates of infected animals.</title>
        <authorList>
            <person name="Yang D."/>
            <person name="Tamburro K."/>
            <person name="Dittmer D."/>
            <person name="Cui X."/>
            <person name="McVoy M.A."/>
            <person name="Hernandez-Alvarado N."/>
            <person name="Schleiss M.R."/>
        </authorList>
    </citation>
    <scope>NUCLEOTIDE SEQUENCE [LARGE SCALE GENOMIC DNA]</scope>
    <source>
        <strain evidence="2">21222</strain>
    </source>
</reference>
<accession>B7TQ19</accession>
<dbReference type="EMBL" id="KC503762">
    <property type="protein sequence ID" value="AGE11593.1"/>
    <property type="molecule type" value="Genomic_DNA"/>
</dbReference>
<evidence type="ECO:0000313" key="5">
    <source>
        <dbReference type="Proteomes" id="UP000132784"/>
    </source>
</evidence>
<dbReference type="InterPro" id="IPR003360">
    <property type="entry name" value="US22-like"/>
</dbReference>
<dbReference type="KEGG" id="vg:14536716"/>
<sequence length="697" mass="79557">MTERVLDVEAGLPVADSELSALALLCECDRITYNSTHDNVLMEDTNLPSLRELEADIAAFRFLNVSEYQRKLSELPILDKREAYRRFMQAIDWLYLRQDSPSELEKRLEAHEGELIRLRQPDWWYLLVTPGHKMPEVKNRDFRKYLCCEEPLMAVGRLVVRSGDVTYDTTPAIMLLGTFGRVYTYDCETDGLSLVTTNVRQLATTGLAKCETVYRHNLTPWCCNDRLVATLLRAYQMGLDVFCRTTESNPGIIVMDTPGYRSERCVLYVSGQLDRTMTEQLPFVLMNVKDRIWLKRYLTTRLCSAAYVVGCMMSYEEPECLECHTLVVMDGGGAVFALVLHTMEVERLADDLPMFFRCGMLKQYCAIRFDRHNRNVNRMEQAGVCPHEEDFRYVKIRESFPSKKEFYMRYHMRQLFMKCPYVELGDVCVEAMEHEPPVRDLPDTIPRNTVYIKEYPHRRTAGAMEPDRVPLGSRKLRVGITTMPRYLIRELYPVNVINRIRDEKDGVAPKSDLTPSFESADPPVVGTSGRPDERPVVIIRKSDDEDDSDDEVFLPESMYYGTVTLPSLPQIIDSSTSSETDSDTGAAVGPLLTNGGCVRNRVSKDVNGNTTIGNAAADTAPCGQTAAAVSIRPDACRPSESEFAIYDILYEPNYEDEWLLPVSYDDLEARRRRLMERVMTAKAIVKIDRVPTCRNIT</sequence>
<evidence type="ECO:0000256" key="1">
    <source>
        <dbReference type="SAM" id="MobiDB-lite"/>
    </source>
</evidence>